<reference evidence="2" key="1">
    <citation type="submission" date="2011-04" db="EMBL/GenBank/DDBJ databases">
        <title>The complete genome of Spirochaeta coccoides DSM 17374.</title>
        <authorList>
            <person name="Lucas S."/>
            <person name="Copeland A."/>
            <person name="Lapidus A."/>
            <person name="Bruce D."/>
            <person name="Goodwin L."/>
            <person name="Pitluck S."/>
            <person name="Peters L."/>
            <person name="Kyrpides N."/>
            <person name="Mavromatis K."/>
            <person name="Pagani I."/>
            <person name="Ivanova N."/>
            <person name="Ovchinnikova G."/>
            <person name="Lu M."/>
            <person name="Detter J.C."/>
            <person name="Tapia R."/>
            <person name="Han C."/>
            <person name="Land M."/>
            <person name="Hauser L."/>
            <person name="Markowitz V."/>
            <person name="Cheng J.-F."/>
            <person name="Hugenholtz P."/>
            <person name="Woyke T."/>
            <person name="Wu D."/>
            <person name="Spring S."/>
            <person name="Schroeder M."/>
            <person name="Brambilla E."/>
            <person name="Klenk H.-P."/>
            <person name="Eisen J.A."/>
        </authorList>
    </citation>
    <scope>NUCLEOTIDE SEQUENCE [LARGE SCALE GENOMIC DNA]</scope>
    <source>
        <strain evidence="2">ATCC BAA-1237 / DSM 17374 / SPN1</strain>
    </source>
</reference>
<proteinExistence type="predicted"/>
<dbReference type="AlphaFoldDB" id="F4GKR2"/>
<name>F4GKR2_PARC1</name>
<reference evidence="1 2" key="2">
    <citation type="journal article" date="2012" name="Stand. Genomic Sci.">
        <title>Complete genome sequence of the termite hindgut bacterium Spirochaeta coccoides type strain (SPN1(T)), reclassification in the genus Sphaerochaeta as Sphaerochaeta coccoides comb. nov. and emendations of the family Spirochaetaceae and the genus Sphaerochaeta.</title>
        <authorList>
            <person name="Abt B."/>
            <person name="Han C."/>
            <person name="Scheuner C."/>
            <person name="Lu M."/>
            <person name="Lapidus A."/>
            <person name="Nolan M."/>
            <person name="Lucas S."/>
            <person name="Hammon N."/>
            <person name="Deshpande S."/>
            <person name="Cheng J.F."/>
            <person name="Tapia R."/>
            <person name="Goodwin L.A."/>
            <person name="Pitluck S."/>
            <person name="Liolios K."/>
            <person name="Pagani I."/>
            <person name="Ivanova N."/>
            <person name="Mavromatis K."/>
            <person name="Mikhailova N."/>
            <person name="Huntemann M."/>
            <person name="Pati A."/>
            <person name="Chen A."/>
            <person name="Palaniappan K."/>
            <person name="Land M."/>
            <person name="Hauser L."/>
            <person name="Brambilla E.M."/>
            <person name="Rohde M."/>
            <person name="Spring S."/>
            <person name="Gronow S."/>
            <person name="Goker M."/>
            <person name="Woyke T."/>
            <person name="Bristow J."/>
            <person name="Eisen J.A."/>
            <person name="Markowitz V."/>
            <person name="Hugenholtz P."/>
            <person name="Kyrpides N.C."/>
            <person name="Klenk H.P."/>
            <person name="Detter J.C."/>
        </authorList>
    </citation>
    <scope>NUCLEOTIDE SEQUENCE [LARGE SCALE GENOMIC DNA]</scope>
    <source>
        <strain evidence="2">ATCC BAA-1237 / DSM 17374 / SPN1</strain>
    </source>
</reference>
<gene>
    <name evidence="1" type="ordered locus">Spico_0237</name>
</gene>
<dbReference type="KEGG" id="scc:Spico_0237"/>
<protein>
    <submittedName>
        <fullName evidence="1">Uncharacterized protein</fullName>
    </submittedName>
</protein>
<keyword evidence="2" id="KW-1185">Reference proteome</keyword>
<dbReference type="STRING" id="760011.Spico_0237"/>
<sequence>MCLRTAVGFFRTPWYSVGHVMSSDWMEAWGRPWIRPIAAVMIIVKSSERMTESHAKEN</sequence>
<accession>F4GKR2</accession>
<dbReference type="EMBL" id="CP002659">
    <property type="protein sequence ID" value="AEC01471.1"/>
    <property type="molecule type" value="Genomic_DNA"/>
</dbReference>
<dbReference type="HOGENOM" id="CLU_2976913_0_0_12"/>
<evidence type="ECO:0000313" key="2">
    <source>
        <dbReference type="Proteomes" id="UP000007939"/>
    </source>
</evidence>
<dbReference type="Proteomes" id="UP000007939">
    <property type="component" value="Chromosome"/>
</dbReference>
<evidence type="ECO:0000313" key="1">
    <source>
        <dbReference type="EMBL" id="AEC01471.1"/>
    </source>
</evidence>
<organism evidence="1 2">
    <name type="scientific">Parasphaerochaeta coccoides (strain ATCC BAA-1237 / DSM 17374 / SPN1)</name>
    <name type="common">Sphaerochaeta coccoides</name>
    <dbReference type="NCBI Taxonomy" id="760011"/>
    <lineage>
        <taxon>Bacteria</taxon>
        <taxon>Pseudomonadati</taxon>
        <taxon>Spirochaetota</taxon>
        <taxon>Spirochaetia</taxon>
        <taxon>Spirochaetales</taxon>
        <taxon>Sphaerochaetaceae</taxon>
        <taxon>Parasphaerochaeta</taxon>
    </lineage>
</organism>